<evidence type="ECO:0000256" key="1">
    <source>
        <dbReference type="ARBA" id="ARBA00022737"/>
    </source>
</evidence>
<dbReference type="PANTHER" id="PTHR24173">
    <property type="entry name" value="ANKYRIN REPEAT CONTAINING"/>
    <property type="match status" value="1"/>
</dbReference>
<feature type="repeat" description="ANK" evidence="3">
    <location>
        <begin position="513"/>
        <end position="545"/>
    </location>
</feature>
<dbReference type="Pfam" id="PF17111">
    <property type="entry name" value="PigL_N"/>
    <property type="match status" value="1"/>
</dbReference>
<dbReference type="Gene3D" id="1.25.40.20">
    <property type="entry name" value="Ankyrin repeat-containing domain"/>
    <property type="match status" value="1"/>
</dbReference>
<gene>
    <name evidence="5" type="ORF">EV356DRAFT_530691</name>
</gene>
<keyword evidence="1" id="KW-0677">Repeat</keyword>
<organism evidence="5 6">
    <name type="scientific">Viridothelium virens</name>
    <name type="common">Speckled blister lichen</name>
    <name type="synonym">Trypethelium virens</name>
    <dbReference type="NCBI Taxonomy" id="1048519"/>
    <lineage>
        <taxon>Eukaryota</taxon>
        <taxon>Fungi</taxon>
        <taxon>Dikarya</taxon>
        <taxon>Ascomycota</taxon>
        <taxon>Pezizomycotina</taxon>
        <taxon>Dothideomycetes</taxon>
        <taxon>Dothideomycetes incertae sedis</taxon>
        <taxon>Trypetheliales</taxon>
        <taxon>Trypetheliaceae</taxon>
        <taxon>Viridothelium</taxon>
    </lineage>
</organism>
<evidence type="ECO:0000313" key="6">
    <source>
        <dbReference type="Proteomes" id="UP000800092"/>
    </source>
</evidence>
<evidence type="ECO:0000259" key="4">
    <source>
        <dbReference type="Pfam" id="PF17111"/>
    </source>
</evidence>
<dbReference type="InterPro" id="IPR031348">
    <property type="entry name" value="PigL_N"/>
</dbReference>
<evidence type="ECO:0000256" key="3">
    <source>
        <dbReference type="PROSITE-ProRule" id="PRU00023"/>
    </source>
</evidence>
<feature type="repeat" description="ANK" evidence="3">
    <location>
        <begin position="614"/>
        <end position="647"/>
    </location>
</feature>
<dbReference type="SMART" id="SM00248">
    <property type="entry name" value="ANK"/>
    <property type="match status" value="7"/>
</dbReference>
<dbReference type="InterPro" id="IPR002110">
    <property type="entry name" value="Ankyrin_rpt"/>
</dbReference>
<accession>A0A6A6HFH0</accession>
<dbReference type="PANTHER" id="PTHR24173:SF74">
    <property type="entry name" value="ANKYRIN REPEAT DOMAIN-CONTAINING PROTEIN 16"/>
    <property type="match status" value="1"/>
</dbReference>
<dbReference type="Pfam" id="PF12796">
    <property type="entry name" value="Ank_2"/>
    <property type="match status" value="2"/>
</dbReference>
<dbReference type="Proteomes" id="UP000800092">
    <property type="component" value="Unassembled WGS sequence"/>
</dbReference>
<proteinExistence type="predicted"/>
<feature type="domain" description="Azaphilone pigments biosynthesis cluster protein L N-terminal" evidence="4">
    <location>
        <begin position="44"/>
        <end position="105"/>
    </location>
</feature>
<dbReference type="SUPFAM" id="SSF48403">
    <property type="entry name" value="Ankyrin repeat"/>
    <property type="match status" value="1"/>
</dbReference>
<dbReference type="AlphaFoldDB" id="A0A6A6HFH0"/>
<dbReference type="InterPro" id="IPR036770">
    <property type="entry name" value="Ankyrin_rpt-contain_sf"/>
</dbReference>
<dbReference type="OrthoDB" id="341259at2759"/>
<feature type="repeat" description="ANK" evidence="3">
    <location>
        <begin position="546"/>
        <end position="578"/>
    </location>
</feature>
<evidence type="ECO:0000313" key="5">
    <source>
        <dbReference type="EMBL" id="KAF2236787.1"/>
    </source>
</evidence>
<dbReference type="EMBL" id="ML991783">
    <property type="protein sequence ID" value="KAF2236787.1"/>
    <property type="molecule type" value="Genomic_DNA"/>
</dbReference>
<sequence length="798" mass="87848">MAEADVLEALLPHTRRSDYTYSRGLLAQSQKRQTKPWKLYPRGMDPLSVSASIVALVGAATTAVKIIKKLHDAPSEVCGLLEEISDLQAVLAGLHTVVTNLSAEDRSPTTRLLTQSLSDLLDRAKSKIVKIGGIIHGILDRPAAENGKAKVSRVSWLMEKSNVRALQEDIRSIKLSLALLLGAVASDNISRVQAQVVEFSCMTRDFLNTRVQTGLETSTISSSTTLSPSDDEESFDYPDAVGEHDHQVKGVIERNVVGDVKAVVPGRPPPTKNLVRRSSRSACLKSCKCACHKRNRLATPDFLKPVFGSASIGFEGLPWQNWSCAPECKRRSNAATNIQYQFPRWLMMKNLQASFQQAIGGPEFLLRVSRQLPSQNKLTSLIYQAQVDAVRTMFVEKLASPFDVAGPTSNPSLFHAIHGESAEMCKLLMDFGADMYTENDDGTRSIDRAWDYILALPEGKKRDEFAELFKSDDYFDDKGFNIVHRIATGVSTNISLEDALIASGEDVDAQDKDGRTALSWAVSRGDFTSAQTLLAYEASPNIPDRVSSPPLFYACRAGSLECVNLLLSYGADSSVSAGWGDGALHNAVKFSSGTPELAWRLILAGAPVNLRDRCGWTPICYAACFGQDAQIVETLMDHGADMRNQEESGMTPLMQAIKFNSYECVKVMFKKHPEWERTTTDWRGGSVLHMAADYADATTLGILANERLAGVDLERRNSADQTAHEVFEERIELEDDHKLIDAWHALVSSVREQEQPEQYTDDSFIGLEKGMTSTSISDKHLHHSHIHSGKKTAIALEA</sequence>
<keyword evidence="6" id="KW-1185">Reference proteome</keyword>
<protein>
    <submittedName>
        <fullName evidence="5">Ankyrin</fullName>
    </submittedName>
</protein>
<evidence type="ECO:0000256" key="2">
    <source>
        <dbReference type="ARBA" id="ARBA00023043"/>
    </source>
</evidence>
<reference evidence="5" key="1">
    <citation type="journal article" date="2020" name="Stud. Mycol.">
        <title>101 Dothideomycetes genomes: a test case for predicting lifestyles and emergence of pathogens.</title>
        <authorList>
            <person name="Haridas S."/>
            <person name="Albert R."/>
            <person name="Binder M."/>
            <person name="Bloem J."/>
            <person name="Labutti K."/>
            <person name="Salamov A."/>
            <person name="Andreopoulos B."/>
            <person name="Baker S."/>
            <person name="Barry K."/>
            <person name="Bills G."/>
            <person name="Bluhm B."/>
            <person name="Cannon C."/>
            <person name="Castanera R."/>
            <person name="Culley D."/>
            <person name="Daum C."/>
            <person name="Ezra D."/>
            <person name="Gonzalez J."/>
            <person name="Henrissat B."/>
            <person name="Kuo A."/>
            <person name="Liang C."/>
            <person name="Lipzen A."/>
            <person name="Lutzoni F."/>
            <person name="Magnuson J."/>
            <person name="Mondo S."/>
            <person name="Nolan M."/>
            <person name="Ohm R."/>
            <person name="Pangilinan J."/>
            <person name="Park H.-J."/>
            <person name="Ramirez L."/>
            <person name="Alfaro M."/>
            <person name="Sun H."/>
            <person name="Tritt A."/>
            <person name="Yoshinaga Y."/>
            <person name="Zwiers L.-H."/>
            <person name="Turgeon B."/>
            <person name="Goodwin S."/>
            <person name="Spatafora J."/>
            <person name="Crous P."/>
            <person name="Grigoriev I."/>
        </authorList>
    </citation>
    <scope>NUCLEOTIDE SEQUENCE</scope>
    <source>
        <strain evidence="5">Tuck. ex Michener</strain>
    </source>
</reference>
<dbReference type="PROSITE" id="PS50088">
    <property type="entry name" value="ANK_REPEAT"/>
    <property type="match status" value="3"/>
</dbReference>
<keyword evidence="2 3" id="KW-0040">ANK repeat</keyword>
<name>A0A6A6HFH0_VIRVR</name>